<evidence type="ECO:0000313" key="3">
    <source>
        <dbReference type="EMBL" id="WAH40979.1"/>
    </source>
</evidence>
<evidence type="ECO:0000313" key="4">
    <source>
        <dbReference type="Proteomes" id="UP001164761"/>
    </source>
</evidence>
<dbReference type="RefSeq" id="WP_268004879.1">
    <property type="nucleotide sequence ID" value="NZ_BSUT01000001.1"/>
</dbReference>
<evidence type="ECO:0000256" key="1">
    <source>
        <dbReference type="SAM" id="MobiDB-lite"/>
    </source>
</evidence>
<keyword evidence="2" id="KW-1133">Transmembrane helix</keyword>
<keyword evidence="4" id="KW-1185">Reference proteome</keyword>
<organism evidence="3 4">
    <name type="scientific">Alicyclobacillus fastidiosus</name>
    <dbReference type="NCBI Taxonomy" id="392011"/>
    <lineage>
        <taxon>Bacteria</taxon>
        <taxon>Bacillati</taxon>
        <taxon>Bacillota</taxon>
        <taxon>Bacilli</taxon>
        <taxon>Bacillales</taxon>
        <taxon>Alicyclobacillaceae</taxon>
        <taxon>Alicyclobacillus</taxon>
    </lineage>
</organism>
<protein>
    <submittedName>
        <fullName evidence="3">Uncharacterized protein</fullName>
    </submittedName>
</protein>
<keyword evidence="2" id="KW-0472">Membrane</keyword>
<feature type="transmembrane region" description="Helical" evidence="2">
    <location>
        <begin position="43"/>
        <end position="64"/>
    </location>
</feature>
<reference evidence="3" key="1">
    <citation type="submission" date="2022-08" db="EMBL/GenBank/DDBJ databases">
        <title>Alicyclobacillus fastidiosus DSM 17978, complete genome.</title>
        <authorList>
            <person name="Wang Q."/>
            <person name="Cai R."/>
            <person name="Wang Z."/>
        </authorList>
    </citation>
    <scope>NUCLEOTIDE SEQUENCE</scope>
    <source>
        <strain evidence="3">DSM 17978</strain>
    </source>
</reference>
<proteinExistence type="predicted"/>
<gene>
    <name evidence="3" type="ORF">NZD89_22240</name>
</gene>
<dbReference type="EMBL" id="CP104067">
    <property type="protein sequence ID" value="WAH40979.1"/>
    <property type="molecule type" value="Genomic_DNA"/>
</dbReference>
<feature type="compositionally biased region" description="Basic and acidic residues" evidence="1">
    <location>
        <begin position="1"/>
        <end position="37"/>
    </location>
</feature>
<feature type="region of interest" description="Disordered" evidence="1">
    <location>
        <begin position="1"/>
        <end position="40"/>
    </location>
</feature>
<evidence type="ECO:0000256" key="2">
    <source>
        <dbReference type="SAM" id="Phobius"/>
    </source>
</evidence>
<accession>A0ABY6ZFT6</accession>
<name>A0ABY6ZFT6_9BACL</name>
<keyword evidence="2" id="KW-0812">Transmembrane</keyword>
<dbReference type="Proteomes" id="UP001164761">
    <property type="component" value="Chromosome"/>
</dbReference>
<sequence>MARDESEPSKRDYMPHQSDAERGPTRERDPSDRDKGRRTSLRMGAVAGLMIFLLALLVGIIFMLQH</sequence>